<protein>
    <recommendedName>
        <fullName evidence="1">DUF1989 domain-containing protein</fullName>
    </recommendedName>
</protein>
<keyword evidence="3" id="KW-1185">Reference proteome</keyword>
<dbReference type="AlphaFoldDB" id="A0A517LPH7"/>
<dbReference type="PANTHER" id="PTHR31527:SF0">
    <property type="entry name" value="RE64534P"/>
    <property type="match status" value="1"/>
</dbReference>
<proteinExistence type="predicted"/>
<dbReference type="Proteomes" id="UP000316270">
    <property type="component" value="Chromosome 18"/>
</dbReference>
<dbReference type="PANTHER" id="PTHR31527">
    <property type="entry name" value="RE64534P"/>
    <property type="match status" value="1"/>
</dbReference>
<feature type="domain" description="DUF1989" evidence="1">
    <location>
        <begin position="36"/>
        <end position="210"/>
    </location>
</feature>
<gene>
    <name evidence="2" type="ORF">FKW77_001075</name>
</gene>
<dbReference type="EMBL" id="CP042202">
    <property type="protein sequence ID" value="QDS77545.1"/>
    <property type="molecule type" value="Genomic_DNA"/>
</dbReference>
<dbReference type="OrthoDB" id="504708at2759"/>
<dbReference type="InterPro" id="IPR018959">
    <property type="entry name" value="DUF1989"/>
</dbReference>
<dbReference type="Pfam" id="PF09347">
    <property type="entry name" value="DUF1989"/>
    <property type="match status" value="1"/>
</dbReference>
<accession>A0A517LPH7</accession>
<dbReference type="STRING" id="50376.A0A517LPH7"/>
<sequence length="281" mass="31449">MASTQPAPAYHKPPIDIALYESIASNPSRALIHSHTILPRSGYSWQVKAGCIFRLSTPEGPQVGDLNLWNLHNPRERFWAARTRQLQSSHVTKGDRLWSCLPFLRPMVTIVSDSLKEYGVDEFGGRCHDLLGTRCDPYVNKLLTGDSYDYHCHSNLTRAVLPHGLTEFDVHDVLNVFQVTGLNAEGRYFMEASPAKKGDYIEFFAEQDLLCALSTCPGGDLSNWGWAEGEGGNMLDCCRPIKVEVFELVDKDVLRGWKEPKRPDYRGAHGMAVPSGEAKKE</sequence>
<evidence type="ECO:0000259" key="1">
    <source>
        <dbReference type="Pfam" id="PF09347"/>
    </source>
</evidence>
<name>A0A517LPH7_9PEZI</name>
<evidence type="ECO:0000313" key="2">
    <source>
        <dbReference type="EMBL" id="QDS77545.1"/>
    </source>
</evidence>
<evidence type="ECO:0000313" key="3">
    <source>
        <dbReference type="Proteomes" id="UP000316270"/>
    </source>
</evidence>
<organism evidence="2 3">
    <name type="scientific">Venturia effusa</name>
    <dbReference type="NCBI Taxonomy" id="50376"/>
    <lineage>
        <taxon>Eukaryota</taxon>
        <taxon>Fungi</taxon>
        <taxon>Dikarya</taxon>
        <taxon>Ascomycota</taxon>
        <taxon>Pezizomycotina</taxon>
        <taxon>Dothideomycetes</taxon>
        <taxon>Pleosporomycetidae</taxon>
        <taxon>Venturiales</taxon>
        <taxon>Venturiaceae</taxon>
        <taxon>Venturia</taxon>
    </lineage>
</organism>
<reference evidence="2 3" key="1">
    <citation type="submission" date="2019-07" db="EMBL/GenBank/DDBJ databases">
        <title>Finished genome of Venturia effusa.</title>
        <authorList>
            <person name="Young C.A."/>
            <person name="Cox M.P."/>
            <person name="Ganley A.R.D."/>
            <person name="David W.J."/>
        </authorList>
    </citation>
    <scope>NUCLEOTIDE SEQUENCE [LARGE SCALE GENOMIC DNA]</scope>
    <source>
        <strain evidence="3">albino</strain>
    </source>
</reference>